<accession>A0A0A9BTX4</accession>
<organism evidence="1">
    <name type="scientific">Arundo donax</name>
    <name type="common">Giant reed</name>
    <name type="synonym">Donax arundinaceus</name>
    <dbReference type="NCBI Taxonomy" id="35708"/>
    <lineage>
        <taxon>Eukaryota</taxon>
        <taxon>Viridiplantae</taxon>
        <taxon>Streptophyta</taxon>
        <taxon>Embryophyta</taxon>
        <taxon>Tracheophyta</taxon>
        <taxon>Spermatophyta</taxon>
        <taxon>Magnoliopsida</taxon>
        <taxon>Liliopsida</taxon>
        <taxon>Poales</taxon>
        <taxon>Poaceae</taxon>
        <taxon>PACMAD clade</taxon>
        <taxon>Arundinoideae</taxon>
        <taxon>Arundineae</taxon>
        <taxon>Arundo</taxon>
    </lineage>
</organism>
<sequence length="55" mass="6336">MMRIQVLSFILQTWHCPQQNADKETWSQCLSHMTCYKSANKTESTTLDIVASCLN</sequence>
<name>A0A0A9BTX4_ARUDO</name>
<dbReference type="EMBL" id="GBRH01235173">
    <property type="protein sequence ID" value="JAD62722.1"/>
    <property type="molecule type" value="Transcribed_RNA"/>
</dbReference>
<protein>
    <submittedName>
        <fullName evidence="1">Uncharacterized protein</fullName>
    </submittedName>
</protein>
<dbReference type="AlphaFoldDB" id="A0A0A9BTX4"/>
<reference evidence="1" key="2">
    <citation type="journal article" date="2015" name="Data Brief">
        <title>Shoot transcriptome of the giant reed, Arundo donax.</title>
        <authorList>
            <person name="Barrero R.A."/>
            <person name="Guerrero F.D."/>
            <person name="Moolhuijzen P."/>
            <person name="Goolsby J.A."/>
            <person name="Tidwell J."/>
            <person name="Bellgard S.E."/>
            <person name="Bellgard M.I."/>
        </authorList>
    </citation>
    <scope>NUCLEOTIDE SEQUENCE</scope>
    <source>
        <tissue evidence="1">Shoot tissue taken approximately 20 cm above the soil surface</tissue>
    </source>
</reference>
<reference evidence="1" key="1">
    <citation type="submission" date="2014-09" db="EMBL/GenBank/DDBJ databases">
        <authorList>
            <person name="Magalhaes I.L.F."/>
            <person name="Oliveira U."/>
            <person name="Santos F.R."/>
            <person name="Vidigal T.H.D.A."/>
            <person name="Brescovit A.D."/>
            <person name="Santos A.J."/>
        </authorList>
    </citation>
    <scope>NUCLEOTIDE SEQUENCE</scope>
    <source>
        <tissue evidence="1">Shoot tissue taken approximately 20 cm above the soil surface</tissue>
    </source>
</reference>
<evidence type="ECO:0000313" key="1">
    <source>
        <dbReference type="EMBL" id="JAD62722.1"/>
    </source>
</evidence>
<proteinExistence type="predicted"/>